<dbReference type="Pfam" id="PF04757">
    <property type="entry name" value="Pex2_Pex12"/>
    <property type="match status" value="1"/>
</dbReference>
<feature type="compositionally biased region" description="Basic and acidic residues" evidence="16">
    <location>
        <begin position="1493"/>
        <end position="1502"/>
    </location>
</feature>
<keyword evidence="19" id="KW-1185">Reference proteome</keyword>
<gene>
    <name evidence="18" type="ORF">HOO65_030263</name>
</gene>
<evidence type="ECO:0000256" key="14">
    <source>
        <dbReference type="ARBA" id="ARBA00023140"/>
    </source>
</evidence>
<feature type="compositionally biased region" description="Low complexity" evidence="16">
    <location>
        <begin position="1503"/>
        <end position="1513"/>
    </location>
</feature>
<evidence type="ECO:0000256" key="4">
    <source>
        <dbReference type="ARBA" id="ARBA00007991"/>
    </source>
</evidence>
<name>A0ABR4MKF6_9PEZI</name>
<comment type="caution">
    <text evidence="18">The sequence shown here is derived from an EMBL/GenBank/DDBJ whole genome shotgun (WGS) entry which is preliminary data.</text>
</comment>
<accession>A0ABR4MKF6</accession>
<dbReference type="InterPro" id="IPR006845">
    <property type="entry name" value="Pex_N"/>
</dbReference>
<comment type="pathway">
    <text evidence="3">Protein modification; protein ubiquitination.</text>
</comment>
<dbReference type="InterPro" id="IPR011989">
    <property type="entry name" value="ARM-like"/>
</dbReference>
<dbReference type="RefSeq" id="XP_070859942.1">
    <property type="nucleotide sequence ID" value="XM_071001758.1"/>
</dbReference>
<keyword evidence="14" id="KW-0576">Peroxisome</keyword>
<evidence type="ECO:0000256" key="2">
    <source>
        <dbReference type="ARBA" id="ARBA00004585"/>
    </source>
</evidence>
<protein>
    <submittedName>
        <fullName evidence="18">Importin-beta domain-containing protein</fullName>
    </submittedName>
</protein>
<feature type="compositionally biased region" description="Acidic residues" evidence="16">
    <location>
        <begin position="1535"/>
        <end position="1561"/>
    </location>
</feature>
<evidence type="ECO:0000256" key="15">
    <source>
        <dbReference type="ARBA" id="ARBA00023242"/>
    </source>
</evidence>
<evidence type="ECO:0000313" key="19">
    <source>
        <dbReference type="Proteomes" id="UP001610728"/>
    </source>
</evidence>
<dbReference type="Proteomes" id="UP001610728">
    <property type="component" value="Unassembled WGS sequence"/>
</dbReference>
<keyword evidence="6" id="KW-0813">Transport</keyword>
<dbReference type="PANTHER" id="PTHR10997">
    <property type="entry name" value="IMPORTIN-7, 8, 11"/>
    <property type="match status" value="1"/>
</dbReference>
<reference evidence="18 19" key="1">
    <citation type="submission" date="2020-05" db="EMBL/GenBank/DDBJ databases">
        <title>Ceratocystis lukuohia genome.</title>
        <authorList>
            <person name="Harrington T.C."/>
            <person name="Kim K."/>
            <person name="Mayers C.G."/>
        </authorList>
    </citation>
    <scope>NUCLEOTIDE SEQUENCE [LARGE SCALE GENOMIC DNA]</scope>
    <source>
        <strain evidence="18 19">C4212</strain>
    </source>
</reference>
<dbReference type="GeneID" id="98117080"/>
<dbReference type="Gene3D" id="1.25.10.10">
    <property type="entry name" value="Leucine-rich Repeat Variant"/>
    <property type="match status" value="1"/>
</dbReference>
<keyword evidence="15" id="KW-0539">Nucleus</keyword>
<comment type="similarity">
    <text evidence="4">Belongs to the importin beta family.</text>
</comment>
<evidence type="ECO:0000259" key="17">
    <source>
        <dbReference type="PROSITE" id="PS50166"/>
    </source>
</evidence>
<evidence type="ECO:0000256" key="3">
    <source>
        <dbReference type="ARBA" id="ARBA00004906"/>
    </source>
</evidence>
<evidence type="ECO:0000256" key="10">
    <source>
        <dbReference type="ARBA" id="ARBA00022833"/>
    </source>
</evidence>
<keyword evidence="7" id="KW-0812">Transmembrane</keyword>
<evidence type="ECO:0000256" key="5">
    <source>
        <dbReference type="ARBA" id="ARBA00008704"/>
    </source>
</evidence>
<evidence type="ECO:0000313" key="18">
    <source>
        <dbReference type="EMBL" id="KAL2888762.1"/>
    </source>
</evidence>
<dbReference type="SMART" id="SM00913">
    <property type="entry name" value="IBN_N"/>
    <property type="match status" value="1"/>
</dbReference>
<comment type="similarity">
    <text evidence="5">Belongs to the pex2/pex10/pex12 family.</text>
</comment>
<dbReference type="EMBL" id="JABSNW010000003">
    <property type="protein sequence ID" value="KAL2888762.1"/>
    <property type="molecule type" value="Genomic_DNA"/>
</dbReference>
<keyword evidence="8" id="KW-0479">Metal-binding</keyword>
<comment type="subcellular location">
    <subcellularLocation>
        <location evidence="1">Nucleus</location>
    </subcellularLocation>
    <subcellularLocation>
        <location evidence="2">Peroxisome membrane</location>
        <topology evidence="2">Multi-pass membrane protein</topology>
    </subcellularLocation>
</comment>
<dbReference type="PANTHER" id="PTHR10997:SF7">
    <property type="entry name" value="IMPORTIN-11"/>
    <property type="match status" value="1"/>
</dbReference>
<evidence type="ECO:0000256" key="16">
    <source>
        <dbReference type="SAM" id="MobiDB-lite"/>
    </source>
</evidence>
<dbReference type="Pfam" id="PF03810">
    <property type="entry name" value="IBN_N"/>
    <property type="match status" value="1"/>
</dbReference>
<dbReference type="SUPFAM" id="SSF48371">
    <property type="entry name" value="ARM repeat"/>
    <property type="match status" value="1"/>
</dbReference>
<evidence type="ECO:0000256" key="7">
    <source>
        <dbReference type="ARBA" id="ARBA00022692"/>
    </source>
</evidence>
<keyword evidence="11" id="KW-0653">Protein transport</keyword>
<keyword evidence="9" id="KW-0863">Zinc-finger</keyword>
<feature type="region of interest" description="Disordered" evidence="16">
    <location>
        <begin position="1493"/>
        <end position="1561"/>
    </location>
</feature>
<feature type="compositionally biased region" description="Basic and acidic residues" evidence="16">
    <location>
        <begin position="1522"/>
        <end position="1534"/>
    </location>
</feature>
<evidence type="ECO:0000256" key="13">
    <source>
        <dbReference type="ARBA" id="ARBA00023136"/>
    </source>
</evidence>
<dbReference type="InterPro" id="IPR001494">
    <property type="entry name" value="Importin-beta_N"/>
</dbReference>
<dbReference type="Pfam" id="PF25758">
    <property type="entry name" value="TPR_IPO11"/>
    <property type="match status" value="1"/>
</dbReference>
<keyword evidence="13" id="KW-0472">Membrane</keyword>
<feature type="domain" description="Importin N-terminal" evidence="17">
    <location>
        <begin position="37"/>
        <end position="111"/>
    </location>
</feature>
<evidence type="ECO:0000256" key="1">
    <source>
        <dbReference type="ARBA" id="ARBA00004123"/>
    </source>
</evidence>
<sequence length="1561" mass="174552">MNFTIEASGSSNPLSAFELCRVLEAATSSDYSQRQAAGQQLITWESHPGFYSGLQAVSLDKSLPYPIRLLAIIQFKNGIDKYWRLVSHVKYGISPEEKSLVRSKLLQGTIDEDDRAMVLQGSLAVAKIVRIDQSKDWPEAIPSLVEMLRALRSAGAGGAAKLHSALIILMRIIKELATARLRRSQTWLQAMSPEIVYLCCEIYTENKTLWTGFLLNGQGDTTAVDIAMMNSLVSLRTLRYLITFGYEDPYSDDTIRQFWEISQSDFGQFLSFINNDSPIPTQYQEAVGKHLLQFTKLHLDTSESHPASFVKLPSSIPLVRAYWDLVAKFASVFGQSEGIRHSGGSGQSSSKAKEEGPLLERLALKGLLLLRSCIRIAFQPVQTFKYRSEETKAEQNRAMEIVKEQLVTPDFVLEIVNTLISHLFIFRKSDLDLWEEDPEEWESREQSEGNAYEWEVRPCAEKLFLDLLLRFKEMLTPPLLQYFQTATSPNADIATKESVYTALGIAAQSLTGTFDFNEFVTNNLVADSQIQDPLARILRRRIGILLRQLTPLNISPTTKPVMYQILRNFMDTSDPSNDIVVRLTAGREFKFVLDDLDFQADQFSPVALDVLSALVSLTQSAEVDETKLAILETIRLLVTRMESHVSQFADFVMSTLPEVWAGAGPEDYMIKQSLIAIFTALVMSLGPASQKYHEVMIPLLSEAARQGSDLHVHLIDEALELWNSVLQQSKSPLSSELINLLECLLPLIEYDSETATNALTAVESYILFAPEAVLEDRFRKNTIVAVSKRIDCRVRERARTAIQTMEYMIRAAAELGGSDGVQIILQDMVETRVMHKILESIHESWQARQTTGPNRKVSRISSMEECDYFSVLARLLYANPNLFVSMLSSFGKLDEVWKWLIEEWFAVRDGMDRPETQKLYALALTRLLELPQPVQGLVLSKLQDYFGFWSEVISELRDGMVVATDCLVWTEFETTKWDTPKMLREKEVELRDPVHSVTICGYITEHLQSLVQAVGGEAVFQAEYAVNVDKDVMESLITDLNSVSLGLTSRHPMAPFTGDLGHPKASPPAPKFNFVQAQERIAARRSAREATYRTQIAAPHNSSALRQRLTALPGSLSRLTGLYDVLTGSPMPGATSRPNFRVGQVDAELLDNELVDLLRGQVGEALKYVAGGHIKDDYSAEIGLMLRAALFKLTIWDHDASYGAALQNLRYTDARGYTNGGVLVPPSRWQKAAYGAVSVLGTYGWNRWEQWLMTQDDGFNDPAPAVQRLATLTNAAGALHSVAAFASFCAFLVHGRYRTLLDRILRMRLASPSSQVSREVSFEYQNRQLVWHAFTEFLLFVLPLIGVSRWKRWLARLWRRTKQALRTRGAAAAGDTDGMVKKTGELSFLPERTCAICYHAQNAAASEAEVLASSAAGGVAGSAATDITNAYEAVPCGCVYCFVCLATQIDREEGEGWTCLRCGELVKECKPWNGDVLEPARTATKTVTFRDDPREYSEREYSDSSALPGLAVVPPVPLLDDGELHGEESNRDEHGLDDEEILVEDEEDEGLVEELGEELDE</sequence>
<evidence type="ECO:0000256" key="12">
    <source>
        <dbReference type="ARBA" id="ARBA00022989"/>
    </source>
</evidence>
<evidence type="ECO:0000256" key="8">
    <source>
        <dbReference type="ARBA" id="ARBA00022723"/>
    </source>
</evidence>
<keyword evidence="12" id="KW-1133">Transmembrane helix</keyword>
<keyword evidence="10" id="KW-0862">Zinc</keyword>
<evidence type="ECO:0000256" key="6">
    <source>
        <dbReference type="ARBA" id="ARBA00022448"/>
    </source>
</evidence>
<organism evidence="18 19">
    <name type="scientific">Ceratocystis lukuohia</name>
    <dbReference type="NCBI Taxonomy" id="2019550"/>
    <lineage>
        <taxon>Eukaryota</taxon>
        <taxon>Fungi</taxon>
        <taxon>Dikarya</taxon>
        <taxon>Ascomycota</taxon>
        <taxon>Pezizomycotina</taxon>
        <taxon>Sordariomycetes</taxon>
        <taxon>Hypocreomycetidae</taxon>
        <taxon>Microascales</taxon>
        <taxon>Ceratocystidaceae</taxon>
        <taxon>Ceratocystis</taxon>
    </lineage>
</organism>
<dbReference type="PROSITE" id="PS50166">
    <property type="entry name" value="IMPORTIN_B_NT"/>
    <property type="match status" value="1"/>
</dbReference>
<proteinExistence type="inferred from homology"/>
<evidence type="ECO:0000256" key="9">
    <source>
        <dbReference type="ARBA" id="ARBA00022771"/>
    </source>
</evidence>
<dbReference type="InterPro" id="IPR058669">
    <property type="entry name" value="TPR_IPO7/11-like"/>
</dbReference>
<dbReference type="InterPro" id="IPR016024">
    <property type="entry name" value="ARM-type_fold"/>
</dbReference>
<evidence type="ECO:0000256" key="11">
    <source>
        <dbReference type="ARBA" id="ARBA00022927"/>
    </source>
</evidence>